<dbReference type="AlphaFoldDB" id="A0A1Q9DAY4"/>
<feature type="region of interest" description="Disordered" evidence="1">
    <location>
        <begin position="231"/>
        <end position="250"/>
    </location>
</feature>
<reference evidence="2 3" key="1">
    <citation type="submission" date="2016-02" db="EMBL/GenBank/DDBJ databases">
        <title>Genome analysis of coral dinoflagellate symbionts highlights evolutionary adaptations to a symbiotic lifestyle.</title>
        <authorList>
            <person name="Aranda M."/>
            <person name="Li Y."/>
            <person name="Liew Y.J."/>
            <person name="Baumgarten S."/>
            <person name="Simakov O."/>
            <person name="Wilson M."/>
            <person name="Piel J."/>
            <person name="Ashoor H."/>
            <person name="Bougouffa S."/>
            <person name="Bajic V.B."/>
            <person name="Ryu T."/>
            <person name="Ravasi T."/>
            <person name="Bayer T."/>
            <person name="Micklem G."/>
            <person name="Kim H."/>
            <person name="Bhak J."/>
            <person name="Lajeunesse T.C."/>
            <person name="Voolstra C.R."/>
        </authorList>
    </citation>
    <scope>NUCLEOTIDE SEQUENCE [LARGE SCALE GENOMIC DNA]</scope>
    <source>
        <strain evidence="2 3">CCMP2467</strain>
    </source>
</reference>
<evidence type="ECO:0000313" key="2">
    <source>
        <dbReference type="EMBL" id="OLP92279.1"/>
    </source>
</evidence>
<feature type="compositionally biased region" description="Basic and acidic residues" evidence="1">
    <location>
        <begin position="733"/>
        <end position="743"/>
    </location>
</feature>
<feature type="region of interest" description="Disordered" evidence="1">
    <location>
        <begin position="616"/>
        <end position="647"/>
    </location>
</feature>
<gene>
    <name evidence="2" type="ORF">AK812_SmicGene25918</name>
</gene>
<feature type="region of interest" description="Disordered" evidence="1">
    <location>
        <begin position="60"/>
        <end position="80"/>
    </location>
</feature>
<comment type="caution">
    <text evidence="2">The sequence shown here is derived from an EMBL/GenBank/DDBJ whole genome shotgun (WGS) entry which is preliminary data.</text>
</comment>
<protein>
    <submittedName>
        <fullName evidence="2">Uncharacterized protein</fullName>
    </submittedName>
</protein>
<feature type="compositionally biased region" description="Low complexity" evidence="1">
    <location>
        <begin position="569"/>
        <end position="582"/>
    </location>
</feature>
<dbReference type="OrthoDB" id="10322022at2759"/>
<feature type="compositionally biased region" description="Low complexity" evidence="1">
    <location>
        <begin position="692"/>
        <end position="703"/>
    </location>
</feature>
<sequence>MAVALLLPDAEPPTARLKEDLDSDFQLPAYLEELLHELDVSQPLLRAEPLSFKVETLEDGEAEFHQESPADADAKETKEQDDTEAVAAVAAAAAVRAAKLAEFADKTVLGKRKKQQHRKARFPTGPIFEPQILWKPDANGGRPVPKREDLRAALTYQESGTLPRPSTVPTPRGPRRGPRRRTGRKQSGRTLLESPTFPLPNSRPQTTSTLPGLEVQGLEVVTGDSKVHGELVISPRPASAERRSSTPDRASARLVECPILVTAMPGPCRSPQPKPRSLAQRHSFEPSNTLESLASVLPESVPDDDFDRQISPHPGFRFGVALRHPQLLLPMPGPGDSGLANRSVPPVRDFSLEPEESILAAPRNDTAEGGSGRHAAATSFEVQLPRLQHQGTMVTDTGSSNVSQELHSECSQGTFGLDWPAEDSQVLGPLPSSPSVCSRDQAAGGDEAEFKENEKAVATESHHLGSQNLPFWQEANLSYHSMLEGLGPRRVSGQVEPHNSELPGRADSLEFEPSREEEVQQLYLVPPWSLREHLHLDSERYLPRDDTPMDPEVCAILKGLEKAPALQNSRPSSRASPTRPGSANRFSSSDFDSLAPTVHAPRGLFTAGGHRMRRHLVTPSPTLSNPESPARARTQTPTRPEGSKPGCHTALGTSMLCLMHPSRSAVKAQIASQCMALLNAGRLQSRRRPRTRTGTATMANPQQEEPEPERPATPESWKYSAGSQEDAAEDLDSPPHRGRDDLAHPSFSEEIFD</sequence>
<feature type="compositionally biased region" description="Polar residues" evidence="1">
    <location>
        <begin position="619"/>
        <end position="638"/>
    </location>
</feature>
<feature type="compositionally biased region" description="Basic and acidic residues" evidence="1">
    <location>
        <begin position="62"/>
        <end position="80"/>
    </location>
</feature>
<organism evidence="2 3">
    <name type="scientific">Symbiodinium microadriaticum</name>
    <name type="common">Dinoflagellate</name>
    <name type="synonym">Zooxanthella microadriatica</name>
    <dbReference type="NCBI Taxonomy" id="2951"/>
    <lineage>
        <taxon>Eukaryota</taxon>
        <taxon>Sar</taxon>
        <taxon>Alveolata</taxon>
        <taxon>Dinophyceae</taxon>
        <taxon>Suessiales</taxon>
        <taxon>Symbiodiniaceae</taxon>
        <taxon>Symbiodinium</taxon>
    </lineage>
</organism>
<keyword evidence="3" id="KW-1185">Reference proteome</keyword>
<dbReference type="EMBL" id="LSRX01000628">
    <property type="protein sequence ID" value="OLP92279.1"/>
    <property type="molecule type" value="Genomic_DNA"/>
</dbReference>
<accession>A0A1Q9DAY4</accession>
<proteinExistence type="predicted"/>
<feature type="compositionally biased region" description="Basic residues" evidence="1">
    <location>
        <begin position="173"/>
        <end position="187"/>
    </location>
</feature>
<feature type="region of interest" description="Disordered" evidence="1">
    <location>
        <begin position="155"/>
        <end position="214"/>
    </location>
</feature>
<dbReference type="Proteomes" id="UP000186817">
    <property type="component" value="Unassembled WGS sequence"/>
</dbReference>
<evidence type="ECO:0000313" key="3">
    <source>
        <dbReference type="Proteomes" id="UP000186817"/>
    </source>
</evidence>
<evidence type="ECO:0000256" key="1">
    <source>
        <dbReference type="SAM" id="MobiDB-lite"/>
    </source>
</evidence>
<feature type="region of interest" description="Disordered" evidence="1">
    <location>
        <begin position="682"/>
        <end position="753"/>
    </location>
</feature>
<feature type="region of interest" description="Disordered" evidence="1">
    <location>
        <begin position="564"/>
        <end position="595"/>
    </location>
</feature>
<feature type="region of interest" description="Disordered" evidence="1">
    <location>
        <begin position="265"/>
        <end position="287"/>
    </location>
</feature>
<name>A0A1Q9DAY4_SYMMI</name>